<dbReference type="PROSITE" id="PS51257">
    <property type="entry name" value="PROKAR_LIPOPROTEIN"/>
    <property type="match status" value="1"/>
</dbReference>
<dbReference type="Proteomes" id="UP001614394">
    <property type="component" value="Unassembled WGS sequence"/>
</dbReference>
<name>A0ABW8CFV4_9ACTN</name>
<reference evidence="2 3" key="1">
    <citation type="submission" date="2024-10" db="EMBL/GenBank/DDBJ databases">
        <title>The Natural Products Discovery Center: Release of the First 8490 Sequenced Strains for Exploring Actinobacteria Biosynthetic Diversity.</title>
        <authorList>
            <person name="Kalkreuter E."/>
            <person name="Kautsar S.A."/>
            <person name="Yang D."/>
            <person name="Bader C.D."/>
            <person name="Teijaro C.N."/>
            <person name="Fluegel L."/>
            <person name="Davis C.M."/>
            <person name="Simpson J.R."/>
            <person name="Lauterbach L."/>
            <person name="Steele A.D."/>
            <person name="Gui C."/>
            <person name="Meng S."/>
            <person name="Li G."/>
            <person name="Viehrig K."/>
            <person name="Ye F."/>
            <person name="Su P."/>
            <person name="Kiefer A.F."/>
            <person name="Nichols A."/>
            <person name="Cepeda A.J."/>
            <person name="Yan W."/>
            <person name="Fan B."/>
            <person name="Jiang Y."/>
            <person name="Adhikari A."/>
            <person name="Zheng C.-J."/>
            <person name="Schuster L."/>
            <person name="Cowan T.M."/>
            <person name="Smanski M.J."/>
            <person name="Chevrette M.G."/>
            <person name="De Carvalho L.P.S."/>
            <person name="Shen B."/>
        </authorList>
    </citation>
    <scope>NUCLEOTIDE SEQUENCE [LARGE SCALE GENOMIC DNA]</scope>
    <source>
        <strain evidence="2 3">NPDC053399</strain>
    </source>
</reference>
<accession>A0ABW8CFV4</accession>
<organism evidence="2 3">
    <name type="scientific">Streptomyces fildesensis</name>
    <dbReference type="NCBI Taxonomy" id="375757"/>
    <lineage>
        <taxon>Bacteria</taxon>
        <taxon>Bacillati</taxon>
        <taxon>Actinomycetota</taxon>
        <taxon>Actinomycetes</taxon>
        <taxon>Kitasatosporales</taxon>
        <taxon>Streptomycetaceae</taxon>
        <taxon>Streptomyces</taxon>
    </lineage>
</organism>
<evidence type="ECO:0000313" key="2">
    <source>
        <dbReference type="EMBL" id="MFI9105334.1"/>
    </source>
</evidence>
<comment type="caution">
    <text evidence="2">The sequence shown here is derived from an EMBL/GenBank/DDBJ whole genome shotgun (WGS) entry which is preliminary data.</text>
</comment>
<protein>
    <recommendedName>
        <fullName evidence="4">Lipoprotein</fullName>
    </recommendedName>
</protein>
<evidence type="ECO:0000313" key="3">
    <source>
        <dbReference type="Proteomes" id="UP001614394"/>
    </source>
</evidence>
<evidence type="ECO:0008006" key="4">
    <source>
        <dbReference type="Google" id="ProtNLM"/>
    </source>
</evidence>
<dbReference type="EMBL" id="JBITYG010000012">
    <property type="protein sequence ID" value="MFI9105334.1"/>
    <property type="molecule type" value="Genomic_DNA"/>
</dbReference>
<feature type="chain" id="PRO_5045773926" description="Lipoprotein" evidence="1">
    <location>
        <begin position="22"/>
        <end position="126"/>
    </location>
</feature>
<keyword evidence="3" id="KW-1185">Reference proteome</keyword>
<sequence>MRGWAAAVAVVALLSAVGCGADQPQKGKADAPRCGSTVVTESWDGHHVCLDVGSSVRVTLPGAGWGPVTTSGAGLTEVSADSFRASAPGSVKLATARKVCPSPSAPGMVSCHALQAWSVTVDVRQP</sequence>
<gene>
    <name evidence="2" type="ORF">ACIGXA_32970</name>
</gene>
<evidence type="ECO:0000256" key="1">
    <source>
        <dbReference type="SAM" id="SignalP"/>
    </source>
</evidence>
<feature type="signal peptide" evidence="1">
    <location>
        <begin position="1"/>
        <end position="21"/>
    </location>
</feature>
<dbReference type="RefSeq" id="WP_399656036.1">
    <property type="nucleotide sequence ID" value="NZ_JBITYG010000012.1"/>
</dbReference>
<proteinExistence type="predicted"/>
<keyword evidence="1" id="KW-0732">Signal</keyword>